<comment type="caution">
    <text evidence="3">The sequence shown here is derived from an EMBL/GenBank/DDBJ whole genome shotgun (WGS) entry which is preliminary data.</text>
</comment>
<dbReference type="EMBL" id="SRMF01000001">
    <property type="protein sequence ID" value="TGG95876.1"/>
    <property type="molecule type" value="Genomic_DNA"/>
</dbReference>
<feature type="transmembrane region" description="Helical" evidence="1">
    <location>
        <begin position="162"/>
        <end position="182"/>
    </location>
</feature>
<dbReference type="PANTHER" id="PTHR43081">
    <property type="entry name" value="ADENYLATE CYCLASE, TERMINAL-DIFFERENTIATION SPECIFIC-RELATED"/>
    <property type="match status" value="1"/>
</dbReference>
<reference evidence="3 4" key="1">
    <citation type="submission" date="2019-04" db="EMBL/GenBank/DDBJ databases">
        <title>Natronospirillum operosus gen. nov., sp. nov., a haloalkaliphilic satellite isolated from decaying biomass of laboratory culture of cyanobacterium Geitlerinema sp. and proposal of Natronospirillaceae fam. nov. and Saccharospirillaceae fam. nov.</title>
        <authorList>
            <person name="Kevbrin V."/>
            <person name="Boltyanskaya Y."/>
            <person name="Koziaeva V."/>
            <person name="Grouzdev D.S."/>
            <person name="Park M."/>
            <person name="Cho J."/>
        </authorList>
    </citation>
    <scope>NUCLEOTIDE SEQUENCE [LARGE SCALE GENOMIC DNA]</scope>
    <source>
        <strain evidence="3 4">G-116</strain>
    </source>
</reference>
<feature type="transmembrane region" description="Helical" evidence="1">
    <location>
        <begin position="30"/>
        <end position="49"/>
    </location>
</feature>
<dbReference type="PROSITE" id="PS50125">
    <property type="entry name" value="GUANYLATE_CYCLASE_2"/>
    <property type="match status" value="1"/>
</dbReference>
<dbReference type="PANTHER" id="PTHR43081:SF18">
    <property type="entry name" value="BLL7624 PROTEIN"/>
    <property type="match status" value="1"/>
</dbReference>
<dbReference type="InterPro" id="IPR007894">
    <property type="entry name" value="MASE2"/>
</dbReference>
<dbReference type="SMART" id="SM00044">
    <property type="entry name" value="CYCc"/>
    <property type="match status" value="1"/>
</dbReference>
<feature type="domain" description="Guanylate cyclase" evidence="2">
    <location>
        <begin position="238"/>
        <end position="374"/>
    </location>
</feature>
<keyword evidence="4" id="KW-1185">Reference proteome</keyword>
<dbReference type="Proteomes" id="UP000297475">
    <property type="component" value="Unassembled WGS sequence"/>
</dbReference>
<dbReference type="CDD" id="cd07302">
    <property type="entry name" value="CHD"/>
    <property type="match status" value="1"/>
</dbReference>
<feature type="transmembrane region" description="Helical" evidence="1">
    <location>
        <begin position="130"/>
        <end position="150"/>
    </location>
</feature>
<evidence type="ECO:0000256" key="1">
    <source>
        <dbReference type="SAM" id="Phobius"/>
    </source>
</evidence>
<dbReference type="GO" id="GO:0006171">
    <property type="term" value="P:cAMP biosynthetic process"/>
    <property type="evidence" value="ECO:0007669"/>
    <property type="project" value="TreeGrafter"/>
</dbReference>
<dbReference type="Gene3D" id="3.30.70.1230">
    <property type="entry name" value="Nucleotide cyclase"/>
    <property type="match status" value="1"/>
</dbReference>
<evidence type="ECO:0000313" key="4">
    <source>
        <dbReference type="Proteomes" id="UP000297475"/>
    </source>
</evidence>
<dbReference type="InterPro" id="IPR029787">
    <property type="entry name" value="Nucleotide_cyclase"/>
</dbReference>
<evidence type="ECO:0000313" key="3">
    <source>
        <dbReference type="EMBL" id="TGG95876.1"/>
    </source>
</evidence>
<keyword evidence="1" id="KW-0812">Transmembrane</keyword>
<keyword evidence="1" id="KW-1133">Transmembrane helix</keyword>
<dbReference type="AlphaFoldDB" id="A0A4Z0WJ33"/>
<accession>A0A4Z0WJ33</accession>
<dbReference type="InterPro" id="IPR050697">
    <property type="entry name" value="Adenylyl/Guanylyl_Cyclase_3/4"/>
</dbReference>
<sequence length="472" mass="52783">MTGQVRHKITGIISAGHAMTAPPLKSAQEFNVRMLAYLTFAASFSAGILTGFHDLYWSVAVVGLILWPLIMQLLTRPLRRRFPLPTRNLLTLMDGAIFGVCMVVLGLDPLLTLLLLILAAASFIMSAHLATFSTAMLAMIASGVATFHYLPDYAGVPPSEAMLFTGAALTGLYVLISSWYMIRLTRRLGRAQKELHAQSAEHMALSRQLSKYIAPQVWQTIFSGKRDVRLESTRKRLVVFFSDLEGFTRLTDELEPETLTVIVNQYLEEMARIAIEHGGTIDKFIGDSVMVFFGDPETRGTRKDALACVTMALAMRRKLSELRRRWRKELGIEIELAIRMGINTGFCTVGNFGSESRLDYTIMGREVNLASRLEASAGPNEILLSKTTHELVREVVSSRHKGDVRAKGFANPVPVYAVQGLRRELGEQSLFTDVDLAGFSMQFDMDRLRTYDRERILSALARAHKHIKDRLL</sequence>
<dbReference type="InterPro" id="IPR001054">
    <property type="entry name" value="A/G_cyclase"/>
</dbReference>
<protein>
    <submittedName>
        <fullName evidence="3">Adenylate cyclase</fullName>
    </submittedName>
</protein>
<feature type="transmembrane region" description="Helical" evidence="1">
    <location>
        <begin position="55"/>
        <end position="75"/>
    </location>
</feature>
<dbReference type="OrthoDB" id="9806704at2"/>
<dbReference type="SUPFAM" id="SSF55073">
    <property type="entry name" value="Nucleotide cyclase"/>
    <property type="match status" value="1"/>
</dbReference>
<evidence type="ECO:0000259" key="2">
    <source>
        <dbReference type="PROSITE" id="PS50125"/>
    </source>
</evidence>
<feature type="transmembrane region" description="Helical" evidence="1">
    <location>
        <begin position="96"/>
        <end position="124"/>
    </location>
</feature>
<keyword evidence="1" id="KW-0472">Membrane</keyword>
<dbReference type="Pfam" id="PF05230">
    <property type="entry name" value="MASE2"/>
    <property type="match status" value="1"/>
</dbReference>
<organism evidence="3 4">
    <name type="scientific">Natronospirillum operosum</name>
    <dbReference type="NCBI Taxonomy" id="2759953"/>
    <lineage>
        <taxon>Bacteria</taxon>
        <taxon>Pseudomonadati</taxon>
        <taxon>Pseudomonadota</taxon>
        <taxon>Gammaproteobacteria</taxon>
        <taxon>Oceanospirillales</taxon>
        <taxon>Natronospirillaceae</taxon>
        <taxon>Natronospirillum</taxon>
    </lineage>
</organism>
<dbReference type="Pfam" id="PF00211">
    <property type="entry name" value="Guanylate_cyc"/>
    <property type="match status" value="1"/>
</dbReference>
<dbReference type="GO" id="GO:0035556">
    <property type="term" value="P:intracellular signal transduction"/>
    <property type="evidence" value="ECO:0007669"/>
    <property type="project" value="InterPro"/>
</dbReference>
<proteinExistence type="predicted"/>
<dbReference type="GO" id="GO:0004016">
    <property type="term" value="F:adenylate cyclase activity"/>
    <property type="evidence" value="ECO:0007669"/>
    <property type="project" value="UniProtKB-ARBA"/>
</dbReference>
<name>A0A4Z0WJ33_9GAMM</name>
<gene>
    <name evidence="3" type="ORF">E4656_05610</name>
</gene>